<accession>A0ABT2CKV4</accession>
<feature type="chain" id="PRO_5047293685" evidence="1">
    <location>
        <begin position="20"/>
        <end position="122"/>
    </location>
</feature>
<evidence type="ECO:0000256" key="1">
    <source>
        <dbReference type="SAM" id="SignalP"/>
    </source>
</evidence>
<keyword evidence="1" id="KW-0732">Signal</keyword>
<proteinExistence type="predicted"/>
<dbReference type="Proteomes" id="UP001431313">
    <property type="component" value="Unassembled WGS sequence"/>
</dbReference>
<gene>
    <name evidence="2" type="ORF">NX801_20815</name>
</gene>
<comment type="caution">
    <text evidence="2">The sequence shown here is derived from an EMBL/GenBank/DDBJ whole genome shotgun (WGS) entry which is preliminary data.</text>
</comment>
<keyword evidence="3" id="KW-1185">Reference proteome</keyword>
<dbReference type="RefSeq" id="WP_258789315.1">
    <property type="nucleotide sequence ID" value="NZ_JANUGQ010000018.1"/>
</dbReference>
<feature type="signal peptide" evidence="1">
    <location>
        <begin position="1"/>
        <end position="19"/>
    </location>
</feature>
<evidence type="ECO:0000313" key="2">
    <source>
        <dbReference type="EMBL" id="MCS0638054.1"/>
    </source>
</evidence>
<dbReference type="EMBL" id="JANUGQ010000018">
    <property type="protein sequence ID" value="MCS0638054.1"/>
    <property type="molecule type" value="Genomic_DNA"/>
</dbReference>
<sequence length="122" mass="12593">MRSLTVPLTAALVLGGSWALCPATAGASVPQAPARTVHCGNGHNDLALMAVTTRDGRTACVNAGRVSDALSRADGSGRELPLDVSVGGVTWRWQERQEPGAVNPHLEATSGSRPGEVIRLVS</sequence>
<reference evidence="2" key="1">
    <citation type="submission" date="2022-08" db="EMBL/GenBank/DDBJ databases">
        <authorList>
            <person name="Somphong A."/>
            <person name="Phongsopitanun W."/>
        </authorList>
    </citation>
    <scope>NUCLEOTIDE SEQUENCE</scope>
    <source>
        <strain evidence="2">LP05-1</strain>
    </source>
</reference>
<name>A0ABT2CKV4_9ACTN</name>
<protein>
    <submittedName>
        <fullName evidence="2">Uncharacterized protein</fullName>
    </submittedName>
</protein>
<evidence type="ECO:0000313" key="3">
    <source>
        <dbReference type="Proteomes" id="UP001431313"/>
    </source>
</evidence>
<organism evidence="2 3">
    <name type="scientific">Streptomyces pyxinae</name>
    <dbReference type="NCBI Taxonomy" id="2970734"/>
    <lineage>
        <taxon>Bacteria</taxon>
        <taxon>Bacillati</taxon>
        <taxon>Actinomycetota</taxon>
        <taxon>Actinomycetes</taxon>
        <taxon>Kitasatosporales</taxon>
        <taxon>Streptomycetaceae</taxon>
        <taxon>Streptomyces</taxon>
    </lineage>
</organism>